<comment type="subcellular location">
    <subcellularLocation>
        <location evidence="1">Cell envelope</location>
    </subcellularLocation>
</comment>
<dbReference type="CDD" id="cd02966">
    <property type="entry name" value="TlpA_like_family"/>
    <property type="match status" value="1"/>
</dbReference>
<dbReference type="Pfam" id="PF08534">
    <property type="entry name" value="Redoxin"/>
    <property type="match status" value="1"/>
</dbReference>
<dbReference type="SUPFAM" id="SSF52833">
    <property type="entry name" value="Thioredoxin-like"/>
    <property type="match status" value="1"/>
</dbReference>
<dbReference type="PROSITE" id="PS51352">
    <property type="entry name" value="THIOREDOXIN_2"/>
    <property type="match status" value="1"/>
</dbReference>
<evidence type="ECO:0000259" key="4">
    <source>
        <dbReference type="PROSITE" id="PS51352"/>
    </source>
</evidence>
<dbReference type="PROSITE" id="PS00194">
    <property type="entry name" value="THIOREDOXIN_1"/>
    <property type="match status" value="1"/>
</dbReference>
<dbReference type="PANTHER" id="PTHR42852:SF17">
    <property type="entry name" value="THIOREDOXIN-LIKE PROTEIN HI_1115"/>
    <property type="match status" value="1"/>
</dbReference>
<evidence type="ECO:0000313" key="6">
    <source>
        <dbReference type="Proteomes" id="UP000198384"/>
    </source>
</evidence>
<dbReference type="Proteomes" id="UP000198384">
    <property type="component" value="Unassembled WGS sequence"/>
</dbReference>
<dbReference type="GO" id="GO:0017004">
    <property type="term" value="P:cytochrome complex assembly"/>
    <property type="evidence" value="ECO:0007669"/>
    <property type="project" value="UniProtKB-KW"/>
</dbReference>
<dbReference type="InterPro" id="IPR050553">
    <property type="entry name" value="Thioredoxin_ResA/DsbE_sf"/>
</dbReference>
<dbReference type="RefSeq" id="WP_089380002.1">
    <property type="nucleotide sequence ID" value="NZ_FZNT01000001.1"/>
</dbReference>
<dbReference type="Gene3D" id="3.40.30.10">
    <property type="entry name" value="Glutaredoxin"/>
    <property type="match status" value="1"/>
</dbReference>
<dbReference type="InterPro" id="IPR013740">
    <property type="entry name" value="Redoxin"/>
</dbReference>
<feature type="domain" description="Thioredoxin" evidence="4">
    <location>
        <begin position="32"/>
        <end position="186"/>
    </location>
</feature>
<reference evidence="5 6" key="1">
    <citation type="submission" date="2017-06" db="EMBL/GenBank/DDBJ databases">
        <authorList>
            <person name="Kim H.J."/>
            <person name="Triplett B.A."/>
        </authorList>
    </citation>
    <scope>NUCLEOTIDE SEQUENCE [LARGE SCALE GENOMIC DNA]</scope>
    <source>
        <strain evidence="5 6">DSM 29150</strain>
    </source>
</reference>
<keyword evidence="2" id="KW-0201">Cytochrome c-type biogenesis</keyword>
<proteinExistence type="predicted"/>
<name>A0A238VFR5_9FLAO</name>
<dbReference type="GO" id="GO:0016491">
    <property type="term" value="F:oxidoreductase activity"/>
    <property type="evidence" value="ECO:0007669"/>
    <property type="project" value="InterPro"/>
</dbReference>
<keyword evidence="5" id="KW-0413">Isomerase</keyword>
<dbReference type="GO" id="GO:0016853">
    <property type="term" value="F:isomerase activity"/>
    <property type="evidence" value="ECO:0007669"/>
    <property type="project" value="UniProtKB-KW"/>
</dbReference>
<protein>
    <submittedName>
        <fullName evidence="5">Thiol-disulfide isomerase or thioredoxin</fullName>
    </submittedName>
</protein>
<dbReference type="InterPro" id="IPR036249">
    <property type="entry name" value="Thioredoxin-like_sf"/>
</dbReference>
<dbReference type="AlphaFoldDB" id="A0A238VFR5"/>
<dbReference type="GO" id="GO:0030313">
    <property type="term" value="C:cell envelope"/>
    <property type="evidence" value="ECO:0007669"/>
    <property type="project" value="UniProtKB-SubCell"/>
</dbReference>
<keyword evidence="3" id="KW-0676">Redox-active center</keyword>
<dbReference type="InterPro" id="IPR013766">
    <property type="entry name" value="Thioredoxin_domain"/>
</dbReference>
<accession>A0A238VFR5</accession>
<dbReference type="EMBL" id="FZNT01000001">
    <property type="protein sequence ID" value="SNR33051.1"/>
    <property type="molecule type" value="Genomic_DNA"/>
</dbReference>
<dbReference type="OrthoDB" id="9815205at2"/>
<evidence type="ECO:0000256" key="3">
    <source>
        <dbReference type="ARBA" id="ARBA00023284"/>
    </source>
</evidence>
<evidence type="ECO:0000256" key="1">
    <source>
        <dbReference type="ARBA" id="ARBA00004196"/>
    </source>
</evidence>
<sequence length="187" mass="21577">MNKIFNKKNFSTSNIIFLIVAALLLYPPSREWFQRQIAFSPSVNTVDESEQIDTYNWSLNGLNTANIEFSDLKGKVVFVNFWATWCPPCRAEMPMIQKLYDDYKDKVAFVFVTNENWPTVEKFYSKNSYNLPTYNSISSPPNKFSETNSIPATYLLDKEGNILIKKTGAADWDSDKVRKLLDELLAK</sequence>
<gene>
    <name evidence="5" type="ORF">SAMN06265371_101344</name>
</gene>
<organism evidence="5 6">
    <name type="scientific">Lutibacter agarilyticus</name>
    <dbReference type="NCBI Taxonomy" id="1109740"/>
    <lineage>
        <taxon>Bacteria</taxon>
        <taxon>Pseudomonadati</taxon>
        <taxon>Bacteroidota</taxon>
        <taxon>Flavobacteriia</taxon>
        <taxon>Flavobacteriales</taxon>
        <taxon>Flavobacteriaceae</taxon>
        <taxon>Lutibacter</taxon>
    </lineage>
</organism>
<keyword evidence="6" id="KW-1185">Reference proteome</keyword>
<evidence type="ECO:0000256" key="2">
    <source>
        <dbReference type="ARBA" id="ARBA00022748"/>
    </source>
</evidence>
<evidence type="ECO:0000313" key="5">
    <source>
        <dbReference type="EMBL" id="SNR33051.1"/>
    </source>
</evidence>
<dbReference type="PANTHER" id="PTHR42852">
    <property type="entry name" value="THIOL:DISULFIDE INTERCHANGE PROTEIN DSBE"/>
    <property type="match status" value="1"/>
</dbReference>
<dbReference type="InterPro" id="IPR017937">
    <property type="entry name" value="Thioredoxin_CS"/>
</dbReference>